<keyword evidence="2" id="KW-0479">Metal-binding</keyword>
<gene>
    <name evidence="6" type="primary">ychF</name>
    <name evidence="10" type="ORF">BHF68_03720</name>
</gene>
<dbReference type="GO" id="GO:0043023">
    <property type="term" value="F:ribosomal large subunit binding"/>
    <property type="evidence" value="ECO:0007669"/>
    <property type="project" value="UniProtKB-UniRule"/>
</dbReference>
<dbReference type="CDD" id="cd04867">
    <property type="entry name" value="TGS_YchF_OLA1"/>
    <property type="match status" value="1"/>
</dbReference>
<dbReference type="SUPFAM" id="SSF81271">
    <property type="entry name" value="TGS-like"/>
    <property type="match status" value="1"/>
</dbReference>
<dbReference type="FunFam" id="1.10.150.300:FF:000004">
    <property type="entry name" value="Ribosome-binding ATPase YchF"/>
    <property type="match status" value="1"/>
</dbReference>
<dbReference type="InterPro" id="IPR031167">
    <property type="entry name" value="G_OBG"/>
</dbReference>
<dbReference type="STRING" id="766136.BHF68_03720"/>
<accession>A0A1E5G2M8</accession>
<dbReference type="GO" id="GO:0005524">
    <property type="term" value="F:ATP binding"/>
    <property type="evidence" value="ECO:0007669"/>
    <property type="project" value="UniProtKB-UniRule"/>
</dbReference>
<dbReference type="Gene3D" id="1.10.150.300">
    <property type="entry name" value="TGS-like domain"/>
    <property type="match status" value="1"/>
</dbReference>
<dbReference type="NCBIfam" id="TIGR00092">
    <property type="entry name" value="redox-regulated ATPase YchF"/>
    <property type="match status" value="1"/>
</dbReference>
<feature type="domain" description="TGS" evidence="9">
    <location>
        <begin position="281"/>
        <end position="364"/>
    </location>
</feature>
<dbReference type="InterPro" id="IPR013029">
    <property type="entry name" value="YchF_C"/>
</dbReference>
<evidence type="ECO:0000256" key="6">
    <source>
        <dbReference type="HAMAP-Rule" id="MF_00944"/>
    </source>
</evidence>
<dbReference type="InterPro" id="IPR027417">
    <property type="entry name" value="P-loop_NTPase"/>
</dbReference>
<dbReference type="PANTHER" id="PTHR23305">
    <property type="entry name" value="OBG GTPASE FAMILY"/>
    <property type="match status" value="1"/>
</dbReference>
<dbReference type="InterPro" id="IPR041706">
    <property type="entry name" value="YchF_N"/>
</dbReference>
<keyword evidence="7" id="KW-0175">Coiled coil</keyword>
<dbReference type="GO" id="GO:0046872">
    <property type="term" value="F:metal ion binding"/>
    <property type="evidence" value="ECO:0007669"/>
    <property type="project" value="UniProtKB-KW"/>
</dbReference>
<proteinExistence type="inferred from homology"/>
<comment type="function">
    <text evidence="6">ATPase that binds to both the 70S ribosome and the 50S ribosomal subunit in a nucleotide-independent manner.</text>
</comment>
<dbReference type="SUPFAM" id="SSF52540">
    <property type="entry name" value="P-loop containing nucleoside triphosphate hydrolases"/>
    <property type="match status" value="1"/>
</dbReference>
<dbReference type="CDD" id="cd01900">
    <property type="entry name" value="YchF"/>
    <property type="match status" value="1"/>
</dbReference>
<protein>
    <recommendedName>
        <fullName evidence="6">Ribosome-binding ATPase YchF</fullName>
    </recommendedName>
</protein>
<name>A0A1E5G2M8_9FIRM</name>
<dbReference type="EMBL" id="MIJE01000011">
    <property type="protein sequence ID" value="OEF97332.1"/>
    <property type="molecule type" value="Genomic_DNA"/>
</dbReference>
<evidence type="ECO:0000256" key="3">
    <source>
        <dbReference type="ARBA" id="ARBA00022741"/>
    </source>
</evidence>
<dbReference type="GO" id="GO:0016887">
    <property type="term" value="F:ATP hydrolysis activity"/>
    <property type="evidence" value="ECO:0007669"/>
    <property type="project" value="UniProtKB-UniRule"/>
</dbReference>
<dbReference type="PIRSF" id="PIRSF006641">
    <property type="entry name" value="CHP00092"/>
    <property type="match status" value="1"/>
</dbReference>
<dbReference type="Pfam" id="PF06071">
    <property type="entry name" value="YchF-GTPase_C"/>
    <property type="match status" value="1"/>
</dbReference>
<dbReference type="FunFam" id="3.10.20.30:FF:000001">
    <property type="entry name" value="Ribosome-binding ATPase YchF"/>
    <property type="match status" value="1"/>
</dbReference>
<dbReference type="InterPro" id="IPR004396">
    <property type="entry name" value="ATPase_YchF/OLA1"/>
</dbReference>
<evidence type="ECO:0000256" key="7">
    <source>
        <dbReference type="SAM" id="Coils"/>
    </source>
</evidence>
<organism evidence="10 11">
    <name type="scientific">Desulfuribacillus alkaliarsenatis</name>
    <dbReference type="NCBI Taxonomy" id="766136"/>
    <lineage>
        <taxon>Bacteria</taxon>
        <taxon>Bacillati</taxon>
        <taxon>Bacillota</taxon>
        <taxon>Desulfuribacillia</taxon>
        <taxon>Desulfuribacillales</taxon>
        <taxon>Desulfuribacillaceae</taxon>
        <taxon>Desulfuribacillus</taxon>
    </lineage>
</organism>
<feature type="domain" description="OBG-type G" evidence="8">
    <location>
        <begin position="3"/>
        <end position="259"/>
    </location>
</feature>
<evidence type="ECO:0000259" key="9">
    <source>
        <dbReference type="PROSITE" id="PS51880"/>
    </source>
</evidence>
<keyword evidence="3 6" id="KW-0547">Nucleotide-binding</keyword>
<dbReference type="OrthoDB" id="9807318at2"/>
<keyword evidence="4 6" id="KW-0067">ATP-binding</keyword>
<evidence type="ECO:0000313" key="10">
    <source>
        <dbReference type="EMBL" id="OEF97332.1"/>
    </source>
</evidence>
<dbReference type="GO" id="GO:0005737">
    <property type="term" value="C:cytoplasm"/>
    <property type="evidence" value="ECO:0007669"/>
    <property type="project" value="TreeGrafter"/>
</dbReference>
<keyword evidence="11" id="KW-1185">Reference proteome</keyword>
<dbReference type="InterPro" id="IPR012676">
    <property type="entry name" value="TGS-like"/>
</dbReference>
<feature type="coiled-coil region" evidence="7">
    <location>
        <begin position="130"/>
        <end position="175"/>
    </location>
</feature>
<dbReference type="PRINTS" id="PR00326">
    <property type="entry name" value="GTP1OBG"/>
</dbReference>
<dbReference type="Pfam" id="PF01926">
    <property type="entry name" value="MMR_HSR1"/>
    <property type="match status" value="1"/>
</dbReference>
<evidence type="ECO:0000256" key="4">
    <source>
        <dbReference type="ARBA" id="ARBA00022840"/>
    </source>
</evidence>
<dbReference type="RefSeq" id="WP_069642730.1">
    <property type="nucleotide sequence ID" value="NZ_MIJE01000011.1"/>
</dbReference>
<comment type="similarity">
    <text evidence="6">Belongs to the TRAFAC class OBG-HflX-like GTPase superfamily. OBG GTPase family. YchF/OLA1 subfamily.</text>
</comment>
<evidence type="ECO:0000256" key="1">
    <source>
        <dbReference type="ARBA" id="ARBA00001946"/>
    </source>
</evidence>
<evidence type="ECO:0000313" key="11">
    <source>
        <dbReference type="Proteomes" id="UP000094296"/>
    </source>
</evidence>
<keyword evidence="5" id="KW-0460">Magnesium</keyword>
<dbReference type="InterPro" id="IPR012675">
    <property type="entry name" value="Beta-grasp_dom_sf"/>
</dbReference>
<reference evidence="10 11" key="1">
    <citation type="submission" date="2016-09" db="EMBL/GenBank/DDBJ databases">
        <title>Draft genome sequence for the type strain of Desulfuribacillus alkaliarsenatis AHT28, an obligately anaerobic, sulfidogenic bacterium isolated from Russian soda lake sediments.</title>
        <authorList>
            <person name="Abin C.A."/>
            <person name="Hollibaugh J.T."/>
        </authorList>
    </citation>
    <scope>NUCLEOTIDE SEQUENCE [LARGE SCALE GENOMIC DNA]</scope>
    <source>
        <strain evidence="10 11">AHT28</strain>
    </source>
</reference>
<dbReference type="GO" id="GO:0005525">
    <property type="term" value="F:GTP binding"/>
    <property type="evidence" value="ECO:0007669"/>
    <property type="project" value="InterPro"/>
</dbReference>
<dbReference type="InterPro" id="IPR023192">
    <property type="entry name" value="TGS-like_dom_sf"/>
</dbReference>
<dbReference type="InterPro" id="IPR006073">
    <property type="entry name" value="GTP-bd"/>
</dbReference>
<dbReference type="AlphaFoldDB" id="A0A1E5G2M8"/>
<dbReference type="PANTHER" id="PTHR23305:SF18">
    <property type="entry name" value="OBG-TYPE G DOMAIN-CONTAINING PROTEIN"/>
    <property type="match status" value="1"/>
</dbReference>
<comment type="caution">
    <text evidence="10">The sequence shown here is derived from an EMBL/GenBank/DDBJ whole genome shotgun (WGS) entry which is preliminary data.</text>
</comment>
<dbReference type="Gene3D" id="3.10.20.30">
    <property type="match status" value="1"/>
</dbReference>
<evidence type="ECO:0000259" key="8">
    <source>
        <dbReference type="PROSITE" id="PS51710"/>
    </source>
</evidence>
<dbReference type="Gene3D" id="3.40.50.300">
    <property type="entry name" value="P-loop containing nucleotide triphosphate hydrolases"/>
    <property type="match status" value="1"/>
</dbReference>
<feature type="binding site" evidence="6">
    <location>
        <begin position="12"/>
        <end position="17"/>
    </location>
    <ligand>
        <name>ATP</name>
        <dbReference type="ChEBI" id="CHEBI:30616"/>
    </ligand>
</feature>
<evidence type="ECO:0000256" key="5">
    <source>
        <dbReference type="ARBA" id="ARBA00022842"/>
    </source>
</evidence>
<evidence type="ECO:0000256" key="2">
    <source>
        <dbReference type="ARBA" id="ARBA00022723"/>
    </source>
</evidence>
<comment type="cofactor">
    <cofactor evidence="1">
        <name>Mg(2+)</name>
        <dbReference type="ChEBI" id="CHEBI:18420"/>
    </cofactor>
</comment>
<dbReference type="PROSITE" id="PS51880">
    <property type="entry name" value="TGS"/>
    <property type="match status" value="1"/>
</dbReference>
<sequence length="366" mass="40604">MPHSVGIVGLPNVGKSTLFNAITQAGAESANYPFCTIDPNVGVVQVPDERLTKLTELVKPKSVVPTAFEFVDIAGLVKGASRGEGLGNKFLANIREVDAIAHVVRCFEDENITHVAGKVDPISDIETINLELILADLESVEKRLDRVKKMLKTQDKKVKEEYDLLEKLHEALANEKPARSVELTKEEQVIMKTIHLLTQKPVLYVTNVSEDEITDFTNNQYVKRVVDLAEAEGAEVVVISAKVESEIAELDGEDKEMFLEELGIQESGLDQLIKAAYRLLGLDTYFTAGEQEVRAWTIRRGTKAPQAAGVIHTDFERGFIRAEVIHFDELMSAGSMVAAKEKGLLRLEGKEYVVKDGDVMHFRFNV</sequence>
<dbReference type="Proteomes" id="UP000094296">
    <property type="component" value="Unassembled WGS sequence"/>
</dbReference>
<dbReference type="HAMAP" id="MF_00944">
    <property type="entry name" value="YchF_OLA1_ATPase"/>
    <property type="match status" value="1"/>
</dbReference>
<dbReference type="PROSITE" id="PS51710">
    <property type="entry name" value="G_OBG"/>
    <property type="match status" value="1"/>
</dbReference>
<dbReference type="InterPro" id="IPR004095">
    <property type="entry name" value="TGS"/>
</dbReference>